<protein>
    <submittedName>
        <fullName evidence="1">Uncharacterized protein</fullName>
    </submittedName>
</protein>
<name>A0A1V3XJT1_MYCKA</name>
<evidence type="ECO:0000313" key="4">
    <source>
        <dbReference type="Proteomes" id="UP000189229"/>
    </source>
</evidence>
<evidence type="ECO:0000313" key="3">
    <source>
        <dbReference type="Proteomes" id="UP000188532"/>
    </source>
</evidence>
<dbReference type="Proteomes" id="UP000188532">
    <property type="component" value="Unassembled WGS sequence"/>
</dbReference>
<sequence length="69" mass="7763">MTLPAERALQQVTAVSYARHDGEGLLPVRRSSYRAACTPRRYPLAAAHRDCWRRIASLIFLGIHSLVSE</sequence>
<evidence type="ECO:0000313" key="2">
    <source>
        <dbReference type="EMBL" id="OOK80253.1"/>
    </source>
</evidence>
<accession>A0A1V3XJT1</accession>
<dbReference type="EMBL" id="MVBM01000002">
    <property type="protein sequence ID" value="OOK79358.1"/>
    <property type="molecule type" value="Genomic_DNA"/>
</dbReference>
<evidence type="ECO:0000313" key="1">
    <source>
        <dbReference type="EMBL" id="OOK79358.1"/>
    </source>
</evidence>
<comment type="caution">
    <text evidence="1">The sequence shown here is derived from an EMBL/GenBank/DDBJ whole genome shotgun (WGS) entry which is preliminary data.</text>
</comment>
<organism evidence="1 4">
    <name type="scientific">Mycobacterium kansasii</name>
    <dbReference type="NCBI Taxonomy" id="1768"/>
    <lineage>
        <taxon>Bacteria</taxon>
        <taxon>Bacillati</taxon>
        <taxon>Actinomycetota</taxon>
        <taxon>Actinomycetes</taxon>
        <taxon>Mycobacteriales</taxon>
        <taxon>Mycobacteriaceae</taxon>
        <taxon>Mycobacterium</taxon>
    </lineage>
</organism>
<gene>
    <name evidence="2" type="ORF">BZL29_1870</name>
    <name evidence="1" type="ORF">BZL30_1813</name>
</gene>
<dbReference type="Proteomes" id="UP000189229">
    <property type="component" value="Unassembled WGS sequence"/>
</dbReference>
<proteinExistence type="predicted"/>
<reference evidence="3 4" key="1">
    <citation type="submission" date="2017-02" db="EMBL/GenBank/DDBJ databases">
        <title>Complete genome sequences of Mycobacterium kansasii strains isolated from rhesus macaques.</title>
        <authorList>
            <person name="Panda A."/>
            <person name="Nagaraj S."/>
            <person name="Zhao X."/>
            <person name="Tettelin H."/>
            <person name="Detolla L.J."/>
        </authorList>
    </citation>
    <scope>NUCLEOTIDE SEQUENCE [LARGE SCALE GENOMIC DNA]</scope>
    <source>
        <strain evidence="2 3">11-3469</strain>
        <strain evidence="1 4">11-3813</strain>
    </source>
</reference>
<dbReference type="AlphaFoldDB" id="A0A1V3XJT1"/>
<dbReference type="EMBL" id="MVBN01000002">
    <property type="protein sequence ID" value="OOK80253.1"/>
    <property type="molecule type" value="Genomic_DNA"/>
</dbReference>